<evidence type="ECO:0000256" key="3">
    <source>
        <dbReference type="ARBA" id="ARBA00022741"/>
    </source>
</evidence>
<proteinExistence type="inferred from homology"/>
<dbReference type="PROSITE" id="PS50893">
    <property type="entry name" value="ABC_TRANSPORTER_2"/>
    <property type="match status" value="1"/>
</dbReference>
<evidence type="ECO:0000259" key="6">
    <source>
        <dbReference type="PROSITE" id="PS50893"/>
    </source>
</evidence>
<keyword evidence="3" id="KW-0547">Nucleotide-binding</keyword>
<sequence length="314" mass="34956">MITLKNVTKKFGNKTVVDDLSLEINSGELCVFVGESGCGKSTTLKMINRLIDIDAGSIEINQKNIYDYDPVELRRSIGYVVQNTGLFPHMNVRENISIVPNLLKWSDDKTLARVKELISLVGLDVNSYINKYPSELSGGEAQRIGVARALAADPEIILMDEPFGAVDPLNRSILQNEFLKIQKQLKKTVIFVTHDIDEAIKMGDKIAIMSKGKLEGFEKTESILMSENKFVQSFLGREVYIKLLSRFNVKSIVKKSAGSEIDKNIRFKIGADESLRDALSIMIENSIDEIGVVENSTIIGTVGLYDIVNMFKKG</sequence>
<dbReference type="AlphaFoldDB" id="A0A6N7XBH8"/>
<dbReference type="PANTHER" id="PTHR43117:SF4">
    <property type="entry name" value="OSMOPROTECTANT IMPORT ATP-BINDING PROTEIN OSMV"/>
    <property type="match status" value="1"/>
</dbReference>
<dbReference type="InterPro" id="IPR003439">
    <property type="entry name" value="ABC_transporter-like_ATP-bd"/>
</dbReference>
<dbReference type="Proteomes" id="UP000440713">
    <property type="component" value="Unassembled WGS sequence"/>
</dbReference>
<dbReference type="PROSITE" id="PS00211">
    <property type="entry name" value="ABC_TRANSPORTER_1"/>
    <property type="match status" value="1"/>
</dbReference>
<keyword evidence="2" id="KW-0813">Transport</keyword>
<accession>A0A6N7XBH8</accession>
<keyword evidence="4 7" id="KW-0067">ATP-binding</keyword>
<evidence type="ECO:0000313" key="8">
    <source>
        <dbReference type="Proteomes" id="UP000440713"/>
    </source>
</evidence>
<dbReference type="Gene3D" id="3.40.50.300">
    <property type="entry name" value="P-loop containing nucleotide triphosphate hydrolases"/>
    <property type="match status" value="1"/>
</dbReference>
<protein>
    <recommendedName>
        <fullName evidence="5">ABC-type quaternary amine transporter</fullName>
        <ecNumber evidence="5">7.6.2.9</ecNumber>
    </recommendedName>
</protein>
<dbReference type="EC" id="7.6.2.9" evidence="5"/>
<dbReference type="FunFam" id="3.40.50.300:FF:000425">
    <property type="entry name" value="Probable ABC transporter, ATP-binding subunit"/>
    <property type="match status" value="1"/>
</dbReference>
<name>A0A6N7XBH8_9FIRM</name>
<evidence type="ECO:0000256" key="1">
    <source>
        <dbReference type="ARBA" id="ARBA00005417"/>
    </source>
</evidence>
<dbReference type="SUPFAM" id="SSF54631">
    <property type="entry name" value="CBS-domain pair"/>
    <property type="match status" value="1"/>
</dbReference>
<dbReference type="EMBL" id="VUNE01000001">
    <property type="protein sequence ID" value="MST61652.1"/>
    <property type="molecule type" value="Genomic_DNA"/>
</dbReference>
<dbReference type="GO" id="GO:0015418">
    <property type="term" value="F:ABC-type quaternary ammonium compound transporting activity"/>
    <property type="evidence" value="ECO:0007669"/>
    <property type="project" value="UniProtKB-EC"/>
</dbReference>
<dbReference type="SMART" id="SM00382">
    <property type="entry name" value="AAA"/>
    <property type="match status" value="1"/>
</dbReference>
<dbReference type="InterPro" id="IPR027417">
    <property type="entry name" value="P-loop_NTPase"/>
</dbReference>
<organism evidence="7 8">
    <name type="scientific">Peptostreptococcus porci</name>
    <dbReference type="NCBI Taxonomy" id="2652282"/>
    <lineage>
        <taxon>Bacteria</taxon>
        <taxon>Bacillati</taxon>
        <taxon>Bacillota</taxon>
        <taxon>Clostridia</taxon>
        <taxon>Peptostreptococcales</taxon>
        <taxon>Peptostreptococcaceae</taxon>
        <taxon>Peptostreptococcus</taxon>
    </lineage>
</organism>
<dbReference type="InterPro" id="IPR003593">
    <property type="entry name" value="AAA+_ATPase"/>
</dbReference>
<reference evidence="7 8" key="1">
    <citation type="submission" date="2019-08" db="EMBL/GenBank/DDBJ databases">
        <title>In-depth cultivation of the pig gut microbiome towards novel bacterial diversity and tailored functional studies.</title>
        <authorList>
            <person name="Wylensek D."/>
            <person name="Hitch T.C.A."/>
            <person name="Clavel T."/>
        </authorList>
    </citation>
    <scope>NUCLEOTIDE SEQUENCE [LARGE SCALE GENOMIC DNA]</scope>
    <source>
        <strain evidence="7 8">WCA-SAB-591-4A-A</strain>
    </source>
</reference>
<dbReference type="InterPro" id="IPR046342">
    <property type="entry name" value="CBS_dom_sf"/>
</dbReference>
<dbReference type="InterPro" id="IPR017871">
    <property type="entry name" value="ABC_transporter-like_CS"/>
</dbReference>
<dbReference type="Pfam" id="PF00005">
    <property type="entry name" value="ABC_tran"/>
    <property type="match status" value="1"/>
</dbReference>
<evidence type="ECO:0000256" key="4">
    <source>
        <dbReference type="ARBA" id="ARBA00022840"/>
    </source>
</evidence>
<dbReference type="PANTHER" id="PTHR43117">
    <property type="entry name" value="OSMOPROTECTANT IMPORT ATP-BINDING PROTEIN OSMV"/>
    <property type="match status" value="1"/>
</dbReference>
<evidence type="ECO:0000256" key="5">
    <source>
        <dbReference type="ARBA" id="ARBA00066388"/>
    </source>
</evidence>
<gene>
    <name evidence="7" type="ORF">FYJ71_01515</name>
</gene>
<dbReference type="RefSeq" id="WP_154537050.1">
    <property type="nucleotide sequence ID" value="NZ_VUNE01000001.1"/>
</dbReference>
<comment type="similarity">
    <text evidence="1">Belongs to the ABC transporter superfamily.</text>
</comment>
<evidence type="ECO:0000256" key="2">
    <source>
        <dbReference type="ARBA" id="ARBA00022448"/>
    </source>
</evidence>
<comment type="caution">
    <text evidence="7">The sequence shown here is derived from an EMBL/GenBank/DDBJ whole genome shotgun (WGS) entry which is preliminary data.</text>
</comment>
<dbReference type="SUPFAM" id="SSF52540">
    <property type="entry name" value="P-loop containing nucleoside triphosphate hydrolases"/>
    <property type="match status" value="1"/>
</dbReference>
<dbReference type="GO" id="GO:0016887">
    <property type="term" value="F:ATP hydrolysis activity"/>
    <property type="evidence" value="ECO:0007669"/>
    <property type="project" value="InterPro"/>
</dbReference>
<evidence type="ECO:0000313" key="7">
    <source>
        <dbReference type="EMBL" id="MST61652.1"/>
    </source>
</evidence>
<dbReference type="GO" id="GO:0005524">
    <property type="term" value="F:ATP binding"/>
    <property type="evidence" value="ECO:0007669"/>
    <property type="project" value="UniProtKB-KW"/>
</dbReference>
<feature type="domain" description="ABC transporter" evidence="6">
    <location>
        <begin position="2"/>
        <end position="236"/>
    </location>
</feature>
<keyword evidence="8" id="KW-1185">Reference proteome</keyword>